<dbReference type="Gene3D" id="1.10.10.10">
    <property type="entry name" value="Winged helix-like DNA-binding domain superfamily/Winged helix DNA-binding domain"/>
    <property type="match status" value="1"/>
</dbReference>
<proteinExistence type="inferred from homology"/>
<protein>
    <submittedName>
        <fullName evidence="6">LysR family transcriptional regulator</fullName>
    </submittedName>
</protein>
<dbReference type="InterPro" id="IPR005119">
    <property type="entry name" value="LysR_subst-bd"/>
</dbReference>
<dbReference type="AlphaFoldDB" id="A0A7Y8H0W1"/>
<dbReference type="GO" id="GO:0003700">
    <property type="term" value="F:DNA-binding transcription factor activity"/>
    <property type="evidence" value="ECO:0007669"/>
    <property type="project" value="InterPro"/>
</dbReference>
<dbReference type="Proteomes" id="UP000545507">
    <property type="component" value="Unassembled WGS sequence"/>
</dbReference>
<dbReference type="EMBL" id="VYGV01000027">
    <property type="protein sequence ID" value="NWF48455.1"/>
    <property type="molecule type" value="Genomic_DNA"/>
</dbReference>
<gene>
    <name evidence="6" type="ORF">F3K02_24830</name>
</gene>
<evidence type="ECO:0000256" key="3">
    <source>
        <dbReference type="ARBA" id="ARBA00023125"/>
    </source>
</evidence>
<keyword evidence="3" id="KW-0238">DNA-binding</keyword>
<dbReference type="InterPro" id="IPR058163">
    <property type="entry name" value="LysR-type_TF_proteobact-type"/>
</dbReference>
<dbReference type="CDD" id="cd08479">
    <property type="entry name" value="PBP2_CrgA_like_9"/>
    <property type="match status" value="1"/>
</dbReference>
<dbReference type="RefSeq" id="WP_177139098.1">
    <property type="nucleotide sequence ID" value="NZ_VYGV01000027.1"/>
</dbReference>
<dbReference type="Pfam" id="PF03466">
    <property type="entry name" value="LysR_substrate"/>
    <property type="match status" value="1"/>
</dbReference>
<organism evidence="6 7">
    <name type="scientific">Hydrogenophaga aromaticivorans</name>
    <dbReference type="NCBI Taxonomy" id="2610898"/>
    <lineage>
        <taxon>Bacteria</taxon>
        <taxon>Pseudomonadati</taxon>
        <taxon>Pseudomonadota</taxon>
        <taxon>Betaproteobacteria</taxon>
        <taxon>Burkholderiales</taxon>
        <taxon>Comamonadaceae</taxon>
        <taxon>Hydrogenophaga</taxon>
    </lineage>
</organism>
<dbReference type="PANTHER" id="PTHR30537">
    <property type="entry name" value="HTH-TYPE TRANSCRIPTIONAL REGULATOR"/>
    <property type="match status" value="1"/>
</dbReference>
<dbReference type="Pfam" id="PF00126">
    <property type="entry name" value="HTH_1"/>
    <property type="match status" value="1"/>
</dbReference>
<keyword evidence="7" id="KW-1185">Reference proteome</keyword>
<dbReference type="InterPro" id="IPR000847">
    <property type="entry name" value="LysR_HTH_N"/>
</dbReference>
<dbReference type="SUPFAM" id="SSF53850">
    <property type="entry name" value="Periplasmic binding protein-like II"/>
    <property type="match status" value="1"/>
</dbReference>
<sequence length="309" mass="33767">MNHPIQPADLGFFSILASAGSLSAAARELGITTPAVSKHLAQMEARLGVSLVNRTTRRMGMTPEGELYLEHARRILGEIDGMQELLGVSKATPKGLLRVNATLGFGRSHLAPLISRFVRQYPQVEVQLQLSVNPPALTDDAFDVCMRFGAPPDARVIARHIAPNRRLLCASPAYLKKHGTPKVPNDLMKHNCIGIRQGEEAYGLWRLTSGRGKSAVTEAIKTRGNLTTNDGEIAVNWALDGHGILMRAEWDILRHLDSGRLVQVLPQCFTPDADIYAVYPQRHQLAARVRAFVDFVAQSFAQRPGGGSA</sequence>
<reference evidence="6 7" key="1">
    <citation type="submission" date="2019-09" db="EMBL/GenBank/DDBJ databases">
        <title>Hydrogenophaga aromatica sp. nov., isolated from a para-xylene-degrading enrichment culture.</title>
        <authorList>
            <person name="Tancsics A."/>
            <person name="Banerjee S."/>
        </authorList>
    </citation>
    <scope>NUCLEOTIDE SEQUENCE [LARGE SCALE GENOMIC DNA]</scope>
    <source>
        <strain evidence="6 7">D2P1</strain>
    </source>
</reference>
<accession>A0A7Y8H0W1</accession>
<keyword evidence="4" id="KW-0804">Transcription</keyword>
<dbReference type="Gene3D" id="3.40.190.290">
    <property type="match status" value="1"/>
</dbReference>
<comment type="similarity">
    <text evidence="1">Belongs to the LysR transcriptional regulatory family.</text>
</comment>
<evidence type="ECO:0000256" key="2">
    <source>
        <dbReference type="ARBA" id="ARBA00023015"/>
    </source>
</evidence>
<comment type="caution">
    <text evidence="6">The sequence shown here is derived from an EMBL/GenBank/DDBJ whole genome shotgun (WGS) entry which is preliminary data.</text>
</comment>
<dbReference type="FunFam" id="3.40.190.290:FF:000001">
    <property type="entry name" value="Transcriptional regulator, LysR family"/>
    <property type="match status" value="1"/>
</dbReference>
<evidence type="ECO:0000259" key="5">
    <source>
        <dbReference type="PROSITE" id="PS50931"/>
    </source>
</evidence>
<dbReference type="FunFam" id="1.10.10.10:FF:000001">
    <property type="entry name" value="LysR family transcriptional regulator"/>
    <property type="match status" value="1"/>
</dbReference>
<dbReference type="InterPro" id="IPR036388">
    <property type="entry name" value="WH-like_DNA-bd_sf"/>
</dbReference>
<dbReference type="GO" id="GO:0006351">
    <property type="term" value="P:DNA-templated transcription"/>
    <property type="evidence" value="ECO:0007669"/>
    <property type="project" value="TreeGrafter"/>
</dbReference>
<evidence type="ECO:0000313" key="7">
    <source>
        <dbReference type="Proteomes" id="UP000545507"/>
    </source>
</evidence>
<dbReference type="PROSITE" id="PS50931">
    <property type="entry name" value="HTH_LYSR"/>
    <property type="match status" value="1"/>
</dbReference>
<dbReference type="SUPFAM" id="SSF46785">
    <property type="entry name" value="Winged helix' DNA-binding domain"/>
    <property type="match status" value="1"/>
</dbReference>
<evidence type="ECO:0000256" key="1">
    <source>
        <dbReference type="ARBA" id="ARBA00009437"/>
    </source>
</evidence>
<name>A0A7Y8H0W1_9BURK</name>
<keyword evidence="2" id="KW-0805">Transcription regulation</keyword>
<evidence type="ECO:0000313" key="6">
    <source>
        <dbReference type="EMBL" id="NWF48455.1"/>
    </source>
</evidence>
<feature type="domain" description="HTH lysR-type" evidence="5">
    <location>
        <begin position="13"/>
        <end position="62"/>
    </location>
</feature>
<dbReference type="PANTHER" id="PTHR30537:SF5">
    <property type="entry name" value="HTH-TYPE TRANSCRIPTIONAL ACTIVATOR TTDR-RELATED"/>
    <property type="match status" value="1"/>
</dbReference>
<dbReference type="GO" id="GO:0043565">
    <property type="term" value="F:sequence-specific DNA binding"/>
    <property type="evidence" value="ECO:0007669"/>
    <property type="project" value="TreeGrafter"/>
</dbReference>
<dbReference type="InterPro" id="IPR036390">
    <property type="entry name" value="WH_DNA-bd_sf"/>
</dbReference>
<evidence type="ECO:0000256" key="4">
    <source>
        <dbReference type="ARBA" id="ARBA00023163"/>
    </source>
</evidence>